<accession>A0A0D2SRY2</accession>
<proteinExistence type="predicted"/>
<dbReference type="Proteomes" id="UP000032304">
    <property type="component" value="Chromosome 8"/>
</dbReference>
<protein>
    <submittedName>
        <fullName evidence="1">Uncharacterized protein</fullName>
    </submittedName>
</protein>
<sequence>MQGRSFMGLHVFASAVRVSLENITSASATTHKATKETLIIFFFFSPTQAANTKKAKKLNGTGCILGYDLRHNL</sequence>
<evidence type="ECO:0000313" key="2">
    <source>
        <dbReference type="Proteomes" id="UP000032304"/>
    </source>
</evidence>
<gene>
    <name evidence="1" type="ORF">B456_008G057000</name>
</gene>
<name>A0A0D2SRY2_GOSRA</name>
<keyword evidence="2" id="KW-1185">Reference proteome</keyword>
<dbReference type="AlphaFoldDB" id="A0A0D2SRY2"/>
<dbReference type="Gramene" id="KJB46839">
    <property type="protein sequence ID" value="KJB46839"/>
    <property type="gene ID" value="B456_008G057000"/>
</dbReference>
<reference evidence="1 2" key="1">
    <citation type="journal article" date="2012" name="Nature">
        <title>Repeated polyploidization of Gossypium genomes and the evolution of spinnable cotton fibres.</title>
        <authorList>
            <person name="Paterson A.H."/>
            <person name="Wendel J.F."/>
            <person name="Gundlach H."/>
            <person name="Guo H."/>
            <person name="Jenkins J."/>
            <person name="Jin D."/>
            <person name="Llewellyn D."/>
            <person name="Showmaker K.C."/>
            <person name="Shu S."/>
            <person name="Udall J."/>
            <person name="Yoo M.J."/>
            <person name="Byers R."/>
            <person name="Chen W."/>
            <person name="Doron-Faigenboim A."/>
            <person name="Duke M.V."/>
            <person name="Gong L."/>
            <person name="Grimwood J."/>
            <person name="Grover C."/>
            <person name="Grupp K."/>
            <person name="Hu G."/>
            <person name="Lee T.H."/>
            <person name="Li J."/>
            <person name="Lin L."/>
            <person name="Liu T."/>
            <person name="Marler B.S."/>
            <person name="Page J.T."/>
            <person name="Roberts A.W."/>
            <person name="Romanel E."/>
            <person name="Sanders W.S."/>
            <person name="Szadkowski E."/>
            <person name="Tan X."/>
            <person name="Tang H."/>
            <person name="Xu C."/>
            <person name="Wang J."/>
            <person name="Wang Z."/>
            <person name="Zhang D."/>
            <person name="Zhang L."/>
            <person name="Ashrafi H."/>
            <person name="Bedon F."/>
            <person name="Bowers J.E."/>
            <person name="Brubaker C.L."/>
            <person name="Chee P.W."/>
            <person name="Das S."/>
            <person name="Gingle A.R."/>
            <person name="Haigler C.H."/>
            <person name="Harker D."/>
            <person name="Hoffmann L.V."/>
            <person name="Hovav R."/>
            <person name="Jones D.C."/>
            <person name="Lemke C."/>
            <person name="Mansoor S."/>
            <person name="ur Rahman M."/>
            <person name="Rainville L.N."/>
            <person name="Rambani A."/>
            <person name="Reddy U.K."/>
            <person name="Rong J.K."/>
            <person name="Saranga Y."/>
            <person name="Scheffler B.E."/>
            <person name="Scheffler J.A."/>
            <person name="Stelly D.M."/>
            <person name="Triplett B.A."/>
            <person name="Van Deynze A."/>
            <person name="Vaslin M.F."/>
            <person name="Waghmare V.N."/>
            <person name="Walford S.A."/>
            <person name="Wright R.J."/>
            <person name="Zaki E.A."/>
            <person name="Zhang T."/>
            <person name="Dennis E.S."/>
            <person name="Mayer K.F."/>
            <person name="Peterson D.G."/>
            <person name="Rokhsar D.S."/>
            <person name="Wang X."/>
            <person name="Schmutz J."/>
        </authorList>
    </citation>
    <scope>NUCLEOTIDE SEQUENCE [LARGE SCALE GENOMIC DNA]</scope>
</reference>
<dbReference type="OMA" id="MQGRSFM"/>
<organism evidence="1 2">
    <name type="scientific">Gossypium raimondii</name>
    <name type="common">Peruvian cotton</name>
    <name type="synonym">Gossypium klotzschianum subsp. raimondii</name>
    <dbReference type="NCBI Taxonomy" id="29730"/>
    <lineage>
        <taxon>Eukaryota</taxon>
        <taxon>Viridiplantae</taxon>
        <taxon>Streptophyta</taxon>
        <taxon>Embryophyta</taxon>
        <taxon>Tracheophyta</taxon>
        <taxon>Spermatophyta</taxon>
        <taxon>Magnoliopsida</taxon>
        <taxon>eudicotyledons</taxon>
        <taxon>Gunneridae</taxon>
        <taxon>Pentapetalae</taxon>
        <taxon>rosids</taxon>
        <taxon>malvids</taxon>
        <taxon>Malvales</taxon>
        <taxon>Malvaceae</taxon>
        <taxon>Malvoideae</taxon>
        <taxon>Gossypium</taxon>
    </lineage>
</organism>
<dbReference type="EMBL" id="CM001747">
    <property type="protein sequence ID" value="KJB46839.1"/>
    <property type="molecule type" value="Genomic_DNA"/>
</dbReference>
<evidence type="ECO:0000313" key="1">
    <source>
        <dbReference type="EMBL" id="KJB46839.1"/>
    </source>
</evidence>